<evidence type="ECO:0000313" key="1">
    <source>
        <dbReference type="EMBL" id="GJN04344.1"/>
    </source>
</evidence>
<name>A0AAV5D152_ELECO</name>
<reference evidence="1" key="2">
    <citation type="submission" date="2021-12" db="EMBL/GenBank/DDBJ databases">
        <title>Resequencing data analysis of finger millet.</title>
        <authorList>
            <person name="Hatakeyama M."/>
            <person name="Aluri S."/>
            <person name="Balachadran M.T."/>
            <person name="Sivarajan S.R."/>
            <person name="Poveda L."/>
            <person name="Shimizu-Inatsugi R."/>
            <person name="Schlapbach R."/>
            <person name="Sreeman S.M."/>
            <person name="Shimizu K.K."/>
        </authorList>
    </citation>
    <scope>NUCLEOTIDE SEQUENCE</scope>
</reference>
<proteinExistence type="predicted"/>
<dbReference type="Proteomes" id="UP001054889">
    <property type="component" value="Unassembled WGS sequence"/>
</dbReference>
<keyword evidence="2" id="KW-1185">Reference proteome</keyword>
<protein>
    <submittedName>
        <fullName evidence="1">Uncharacterized protein</fullName>
    </submittedName>
</protein>
<organism evidence="1 2">
    <name type="scientific">Eleusine coracana subsp. coracana</name>
    <dbReference type="NCBI Taxonomy" id="191504"/>
    <lineage>
        <taxon>Eukaryota</taxon>
        <taxon>Viridiplantae</taxon>
        <taxon>Streptophyta</taxon>
        <taxon>Embryophyta</taxon>
        <taxon>Tracheophyta</taxon>
        <taxon>Spermatophyta</taxon>
        <taxon>Magnoliopsida</taxon>
        <taxon>Liliopsida</taxon>
        <taxon>Poales</taxon>
        <taxon>Poaceae</taxon>
        <taxon>PACMAD clade</taxon>
        <taxon>Chloridoideae</taxon>
        <taxon>Cynodonteae</taxon>
        <taxon>Eleusininae</taxon>
        <taxon>Eleusine</taxon>
    </lineage>
</organism>
<accession>A0AAV5D152</accession>
<comment type="caution">
    <text evidence="1">The sequence shown here is derived from an EMBL/GenBank/DDBJ whole genome shotgun (WGS) entry which is preliminary data.</text>
</comment>
<evidence type="ECO:0000313" key="2">
    <source>
        <dbReference type="Proteomes" id="UP001054889"/>
    </source>
</evidence>
<sequence length="61" mass="6832">MVRPTPKSGFSYIVRRFGQPGAIPLLWPITYRSSLIRPFGFGSHLSQRDRSPLGETLIVSS</sequence>
<reference evidence="1" key="1">
    <citation type="journal article" date="2018" name="DNA Res.">
        <title>Multiple hybrid de novo genome assembly of finger millet, an orphan allotetraploid crop.</title>
        <authorList>
            <person name="Hatakeyama M."/>
            <person name="Aluri S."/>
            <person name="Balachadran M.T."/>
            <person name="Sivarajan S.R."/>
            <person name="Patrignani A."/>
            <person name="Gruter S."/>
            <person name="Poveda L."/>
            <person name="Shimizu-Inatsugi R."/>
            <person name="Baeten J."/>
            <person name="Francoijs K.J."/>
            <person name="Nataraja K.N."/>
            <person name="Reddy Y.A.N."/>
            <person name="Phadnis S."/>
            <person name="Ravikumar R.L."/>
            <person name="Schlapbach R."/>
            <person name="Sreeman S.M."/>
            <person name="Shimizu K.K."/>
        </authorList>
    </citation>
    <scope>NUCLEOTIDE SEQUENCE</scope>
</reference>
<dbReference type="AlphaFoldDB" id="A0AAV5D152"/>
<gene>
    <name evidence="1" type="primary">ga21887</name>
    <name evidence="1" type="ORF">PR202_ga21887</name>
</gene>
<dbReference type="EMBL" id="BQKI01000011">
    <property type="protein sequence ID" value="GJN04344.1"/>
    <property type="molecule type" value="Genomic_DNA"/>
</dbReference>